<accession>A0A382FRE3</accession>
<dbReference type="AlphaFoldDB" id="A0A382FRE3"/>
<evidence type="ECO:0000313" key="1">
    <source>
        <dbReference type="EMBL" id="SVB65192.1"/>
    </source>
</evidence>
<proteinExistence type="predicted"/>
<sequence>VSTLKYHVKNDEVASEVTASHAAGQASLPSGQLEDREAARPLVGLTLKCFAQALCLEMHEGDPVEANHWLERAVLSEAQQLKKATV</sequence>
<dbReference type="EMBL" id="UINC01051260">
    <property type="protein sequence ID" value="SVB65192.1"/>
    <property type="molecule type" value="Genomic_DNA"/>
</dbReference>
<organism evidence="1">
    <name type="scientific">marine metagenome</name>
    <dbReference type="NCBI Taxonomy" id="408172"/>
    <lineage>
        <taxon>unclassified sequences</taxon>
        <taxon>metagenomes</taxon>
        <taxon>ecological metagenomes</taxon>
    </lineage>
</organism>
<name>A0A382FRE3_9ZZZZ</name>
<feature type="non-terminal residue" evidence="1">
    <location>
        <position position="1"/>
    </location>
</feature>
<protein>
    <submittedName>
        <fullName evidence="1">Uncharacterized protein</fullName>
    </submittedName>
</protein>
<reference evidence="1" key="1">
    <citation type="submission" date="2018-05" db="EMBL/GenBank/DDBJ databases">
        <authorList>
            <person name="Lanie J.A."/>
            <person name="Ng W.-L."/>
            <person name="Kazmierczak K.M."/>
            <person name="Andrzejewski T.M."/>
            <person name="Davidsen T.M."/>
            <person name="Wayne K.J."/>
            <person name="Tettelin H."/>
            <person name="Glass J.I."/>
            <person name="Rusch D."/>
            <person name="Podicherti R."/>
            <person name="Tsui H.-C.T."/>
            <person name="Winkler M.E."/>
        </authorList>
    </citation>
    <scope>NUCLEOTIDE SEQUENCE</scope>
</reference>
<gene>
    <name evidence="1" type="ORF">METZ01_LOCUS218046</name>
</gene>